<dbReference type="GO" id="GO:0004252">
    <property type="term" value="F:serine-type endopeptidase activity"/>
    <property type="evidence" value="ECO:0007669"/>
    <property type="project" value="InterPro"/>
</dbReference>
<dbReference type="GeneID" id="40311428"/>
<evidence type="ECO:0000256" key="11">
    <source>
        <dbReference type="SAM" id="MobiDB-lite"/>
    </source>
</evidence>
<organism evidence="13 14">
    <name type="scientific">Besnoitia besnoiti</name>
    <name type="common">Apicomplexan protozoan</name>
    <dbReference type="NCBI Taxonomy" id="94643"/>
    <lineage>
        <taxon>Eukaryota</taxon>
        <taxon>Sar</taxon>
        <taxon>Alveolata</taxon>
        <taxon>Apicomplexa</taxon>
        <taxon>Conoidasida</taxon>
        <taxon>Coccidia</taxon>
        <taxon>Eucoccidiorida</taxon>
        <taxon>Eimeriorina</taxon>
        <taxon>Sarcocystidae</taxon>
        <taxon>Besnoitia</taxon>
    </lineage>
</organism>
<comment type="caution">
    <text evidence="10">Lacks conserved residue(s) required for the propagation of feature annotation.</text>
</comment>
<comment type="caution">
    <text evidence="13">The sequence shown here is derived from an EMBL/GenBank/DDBJ whole genome shotgun (WGS) entry which is preliminary data.</text>
</comment>
<dbReference type="Pfam" id="PF01694">
    <property type="entry name" value="Rhomboid"/>
    <property type="match status" value="1"/>
</dbReference>
<keyword evidence="6 10" id="KW-0378">Hydrolase</keyword>
<dbReference type="InterPro" id="IPR022764">
    <property type="entry name" value="Peptidase_S54_rhomboid_dom"/>
</dbReference>
<keyword evidence="9 10" id="KW-0472">Membrane</keyword>
<protein>
    <recommendedName>
        <fullName evidence="10">Rhomboid-like protease</fullName>
        <ecNumber evidence="10">3.4.21.105</ecNumber>
    </recommendedName>
</protein>
<evidence type="ECO:0000256" key="7">
    <source>
        <dbReference type="ARBA" id="ARBA00022825"/>
    </source>
</evidence>
<feature type="transmembrane region" description="Helical" evidence="10">
    <location>
        <begin position="532"/>
        <end position="552"/>
    </location>
</feature>
<keyword evidence="5 10" id="KW-0812">Transmembrane</keyword>
<reference evidence="13 14" key="1">
    <citation type="submission" date="2017-09" db="EMBL/GenBank/DDBJ databases">
        <title>Genome sequencing of Besnoitia besnoiti strain Bb-Ger1.</title>
        <authorList>
            <person name="Schares G."/>
            <person name="Venepally P."/>
            <person name="Lorenzi H.A."/>
        </authorList>
    </citation>
    <scope>NUCLEOTIDE SEQUENCE [LARGE SCALE GENOMIC DNA]</scope>
    <source>
        <strain evidence="13 14">Bb-Ger1</strain>
    </source>
</reference>
<dbReference type="Gene3D" id="1.20.1540.10">
    <property type="entry name" value="Rhomboid-like"/>
    <property type="match status" value="1"/>
</dbReference>
<comment type="catalytic activity">
    <reaction evidence="1 10">
        <text>Cleaves type-1 transmembrane domains using a catalytic dyad composed of serine and histidine that are contributed by different transmembrane domains.</text>
        <dbReference type="EC" id="3.4.21.105"/>
    </reaction>
</comment>
<evidence type="ECO:0000256" key="1">
    <source>
        <dbReference type="ARBA" id="ARBA00000156"/>
    </source>
</evidence>
<comment type="similarity">
    <text evidence="3 10">Belongs to the peptidase S54 family.</text>
</comment>
<dbReference type="InterPro" id="IPR002610">
    <property type="entry name" value="Peptidase_S54_rhomboid-like"/>
</dbReference>
<evidence type="ECO:0000313" key="14">
    <source>
        <dbReference type="Proteomes" id="UP000224006"/>
    </source>
</evidence>
<dbReference type="SUPFAM" id="SSF144091">
    <property type="entry name" value="Rhomboid-like"/>
    <property type="match status" value="1"/>
</dbReference>
<accession>A0A2A9M994</accession>
<comment type="subcellular location">
    <subcellularLocation>
        <location evidence="2 10">Membrane</location>
        <topology evidence="2 10">Multi-pass membrane protein</topology>
    </subcellularLocation>
</comment>
<dbReference type="RefSeq" id="XP_029218478.1">
    <property type="nucleotide sequence ID" value="XM_029364895.1"/>
</dbReference>
<dbReference type="PANTHER" id="PTHR22936:SF69">
    <property type="entry name" value="RHOMBOID-LIKE PROTEIN"/>
    <property type="match status" value="1"/>
</dbReference>
<feature type="region of interest" description="Disordered" evidence="11">
    <location>
        <begin position="184"/>
        <end position="203"/>
    </location>
</feature>
<gene>
    <name evidence="13" type="ORF">BESB_065000</name>
</gene>
<dbReference type="GO" id="GO:0006508">
    <property type="term" value="P:proteolysis"/>
    <property type="evidence" value="ECO:0007669"/>
    <property type="project" value="UniProtKB-KW"/>
</dbReference>
<name>A0A2A9M994_BESBE</name>
<feature type="transmembrane region" description="Helical" evidence="10">
    <location>
        <begin position="424"/>
        <end position="442"/>
    </location>
</feature>
<keyword evidence="4 10" id="KW-0645">Protease</keyword>
<evidence type="ECO:0000259" key="12">
    <source>
        <dbReference type="Pfam" id="PF01694"/>
    </source>
</evidence>
<evidence type="ECO:0000256" key="9">
    <source>
        <dbReference type="ARBA" id="ARBA00023136"/>
    </source>
</evidence>
<evidence type="ECO:0000256" key="2">
    <source>
        <dbReference type="ARBA" id="ARBA00004141"/>
    </source>
</evidence>
<evidence type="ECO:0000256" key="3">
    <source>
        <dbReference type="ARBA" id="ARBA00009045"/>
    </source>
</evidence>
<dbReference type="AlphaFoldDB" id="A0A2A9M994"/>
<feature type="transmembrane region" description="Helical" evidence="10">
    <location>
        <begin position="634"/>
        <end position="656"/>
    </location>
</feature>
<dbReference type="GO" id="GO:0016020">
    <property type="term" value="C:membrane"/>
    <property type="evidence" value="ECO:0007669"/>
    <property type="project" value="UniProtKB-SubCell"/>
</dbReference>
<dbReference type="InterPro" id="IPR035952">
    <property type="entry name" value="Rhomboid-like_sf"/>
</dbReference>
<dbReference type="VEuPathDB" id="ToxoDB:BESB_065000"/>
<feature type="domain" description="Peptidase S54 rhomboid" evidence="12">
    <location>
        <begin position="410"/>
        <end position="544"/>
    </location>
</feature>
<evidence type="ECO:0000313" key="13">
    <source>
        <dbReference type="EMBL" id="PFH34469.1"/>
    </source>
</evidence>
<dbReference type="EC" id="3.4.21.105" evidence="10"/>
<comment type="function">
    <text evidence="10">Serine protease involved in intramembrane proteolysis.</text>
</comment>
<feature type="region of interest" description="Disordered" evidence="11">
    <location>
        <begin position="87"/>
        <end position="159"/>
    </location>
</feature>
<sequence length="712" mass="77626">MALPSSSPASSAADGAHAESLYRELGQSKTLMLHAAVSKFFIQESIALAGPGYPGNLLKWNSSRGSGDWPETARVYGLFPDIRAGDALETTTASRPSIKRPERPSIRPVEAQRPPPAHAGNRSGSGDKNGSGAGTPLHPEGSRPVPITPGSCNPLLGSATPVVTETSTLQTPGTEVPQASATAALMADAESPTPPGQAEGGAVTQEANGASADGLNQHIYERSALYFGPQEIGDDDPLIHNLPDGVVGRRAPANPLNSPMLAWIRGGKKKARPKVRDPKLKNNPLRGRVVVCISTTALLFWIFMWEMLYNYTSYNGRCVSPVLYPDFKLANEKQRQPYVIRYGYGGCEHNLGSLMYPRAAVGTRAGDKGWPKDLVPNGSAGASSASWDSPNSRILRHLGGLETNYIREYDEVFRLFTAMYMHGGWLHIFINLSCQIQILWIIEPDWGFWRTALLFFIGGVSGNLLSAVADPCSITVGSSGSMYALLGALIPYCVEYWKSIPRPGCILLFMIAVVIVGILTGMTGFTDNYAHMGGAVGGILWGFASITTVSACDKCTLGERMATTPPFSWCVPKKTQERLLERAKARKKEAIRRRKLQAMQKKRAGGARGKAMYAVKMRLQEEGRPPCKMSFREWVIRGLCAAGLIAFWVILFVYLLDPTLYKTYAPPGQLKFSGWLYCKCGTIVYQAPQTFGNFGRYWCFGNEKDAKFYLEA</sequence>
<evidence type="ECO:0000256" key="6">
    <source>
        <dbReference type="ARBA" id="ARBA00022801"/>
    </source>
</evidence>
<evidence type="ECO:0000256" key="4">
    <source>
        <dbReference type="ARBA" id="ARBA00022670"/>
    </source>
</evidence>
<dbReference type="OrthoDB" id="418595at2759"/>
<dbReference type="Proteomes" id="UP000224006">
    <property type="component" value="Chromosome VI"/>
</dbReference>
<evidence type="ECO:0000256" key="5">
    <source>
        <dbReference type="ARBA" id="ARBA00022692"/>
    </source>
</evidence>
<keyword evidence="7 10" id="KW-0720">Serine protease</keyword>
<feature type="transmembrane region" description="Helical" evidence="10">
    <location>
        <begin position="449"/>
        <end position="468"/>
    </location>
</feature>
<dbReference type="KEGG" id="bbes:BESB_065000"/>
<dbReference type="STRING" id="94643.A0A2A9M994"/>
<keyword evidence="14" id="KW-1185">Reference proteome</keyword>
<dbReference type="EMBL" id="NWUJ01000006">
    <property type="protein sequence ID" value="PFH34469.1"/>
    <property type="molecule type" value="Genomic_DNA"/>
</dbReference>
<keyword evidence="8 10" id="KW-1133">Transmembrane helix</keyword>
<feature type="transmembrane region" description="Helical" evidence="10">
    <location>
        <begin position="506"/>
        <end position="526"/>
    </location>
</feature>
<proteinExistence type="inferred from homology"/>
<evidence type="ECO:0000256" key="10">
    <source>
        <dbReference type="RuleBase" id="RU362115"/>
    </source>
</evidence>
<evidence type="ECO:0000256" key="8">
    <source>
        <dbReference type="ARBA" id="ARBA00022989"/>
    </source>
</evidence>
<dbReference type="PANTHER" id="PTHR22936">
    <property type="entry name" value="RHOMBOID-RELATED"/>
    <property type="match status" value="1"/>
</dbReference>
<feature type="transmembrane region" description="Helical" evidence="10">
    <location>
        <begin position="474"/>
        <end position="494"/>
    </location>
</feature>